<evidence type="ECO:0000313" key="9">
    <source>
        <dbReference type="Proteomes" id="UP000053091"/>
    </source>
</evidence>
<evidence type="ECO:0000256" key="4">
    <source>
        <dbReference type="ARBA" id="ARBA00022989"/>
    </source>
</evidence>
<feature type="transmembrane region" description="Helical" evidence="6">
    <location>
        <begin position="118"/>
        <end position="142"/>
    </location>
</feature>
<feature type="domain" description="Major facilitator superfamily (MFS) profile" evidence="7">
    <location>
        <begin position="311"/>
        <end position="502"/>
    </location>
</feature>
<protein>
    <submittedName>
        <fullName evidence="8">MFS-type transporter</fullName>
    </submittedName>
</protein>
<dbReference type="Pfam" id="PF11700">
    <property type="entry name" value="ATG22"/>
    <property type="match status" value="1"/>
</dbReference>
<accession>A0A0S7BPZ1</accession>
<evidence type="ECO:0000259" key="7">
    <source>
        <dbReference type="PROSITE" id="PS50850"/>
    </source>
</evidence>
<gene>
    <name evidence="8" type="ORF">TBC1_11366</name>
</gene>
<evidence type="ECO:0000256" key="1">
    <source>
        <dbReference type="ARBA" id="ARBA00004127"/>
    </source>
</evidence>
<organism evidence="8">
    <name type="scientific">Lentimicrobium saccharophilum</name>
    <dbReference type="NCBI Taxonomy" id="1678841"/>
    <lineage>
        <taxon>Bacteria</taxon>
        <taxon>Pseudomonadati</taxon>
        <taxon>Bacteroidota</taxon>
        <taxon>Bacteroidia</taxon>
        <taxon>Bacteroidales</taxon>
        <taxon>Lentimicrobiaceae</taxon>
        <taxon>Lentimicrobium</taxon>
    </lineage>
</organism>
<keyword evidence="9" id="KW-1185">Reference proteome</keyword>
<dbReference type="Gene3D" id="1.20.1250.20">
    <property type="entry name" value="MFS general substrate transporter like domains"/>
    <property type="match status" value="1"/>
</dbReference>
<evidence type="ECO:0000256" key="3">
    <source>
        <dbReference type="ARBA" id="ARBA00022692"/>
    </source>
</evidence>
<dbReference type="PANTHER" id="PTHR23519:SF1">
    <property type="entry name" value="AUTOPHAGY-RELATED PROTEIN 22"/>
    <property type="match status" value="1"/>
</dbReference>
<dbReference type="GO" id="GO:0022857">
    <property type="term" value="F:transmembrane transporter activity"/>
    <property type="evidence" value="ECO:0007669"/>
    <property type="project" value="InterPro"/>
</dbReference>
<proteinExistence type="predicted"/>
<feature type="transmembrane region" description="Helical" evidence="6">
    <location>
        <begin position="378"/>
        <end position="396"/>
    </location>
</feature>
<dbReference type="InterPro" id="IPR024671">
    <property type="entry name" value="Atg22-like"/>
</dbReference>
<dbReference type="GO" id="GO:0012505">
    <property type="term" value="C:endomembrane system"/>
    <property type="evidence" value="ECO:0007669"/>
    <property type="project" value="UniProtKB-SubCell"/>
</dbReference>
<feature type="transmembrane region" description="Helical" evidence="6">
    <location>
        <begin position="255"/>
        <end position="275"/>
    </location>
</feature>
<evidence type="ECO:0000256" key="6">
    <source>
        <dbReference type="SAM" id="Phobius"/>
    </source>
</evidence>
<feature type="transmembrane region" description="Helical" evidence="6">
    <location>
        <begin position="314"/>
        <end position="335"/>
    </location>
</feature>
<dbReference type="PROSITE" id="PS50850">
    <property type="entry name" value="MFS"/>
    <property type="match status" value="1"/>
</dbReference>
<feature type="transmembrane region" description="Helical" evidence="6">
    <location>
        <begin position="347"/>
        <end position="366"/>
    </location>
</feature>
<dbReference type="Proteomes" id="UP000053091">
    <property type="component" value="Unassembled WGS sequence"/>
</dbReference>
<dbReference type="InterPro" id="IPR020846">
    <property type="entry name" value="MFS_dom"/>
</dbReference>
<sequence>MIQDKLQHSVIKLFMAGSAKSNQKCGRFSLKLSDPLHTGQNNFPYLSMFSKKLRLKKAIRNTAIRKGDKKVIHGWVMYDWANSVYQLTIASTIFPIYYNQVTRSGPDDFTVSFLGLEVINTVLYSWSIAAAYLIVAFFSPMLSSLADYTGRRKSFMQFFTWLGAISCGALFFFNSSNVELGIIAFTLGTVGYGGSIVFYNSFLPVICETADHDRVSARGYSLGYLGGVVLLLFNLLMIMKPGWFGISDPFLPARISFLTVFLWWIGFSQITFRRLPRYTYRKRRKDKETNIFLEGYKELDKVFQKVRSSRKLSFYLIGFFFVMMGLLTVMFMAATYGEKEIGLKEDVLIPTILIIQLVGMGGAWMFSRLSARFGNLPALMISVFAWILICVGAYYISNSVQFMIAAFFIGIVMGGSQALARSTYSKMLPEETTDHTSYFSFYDVMEKLATVAGTFSFGIIEAITGSMRYSVLAIASFFIIGTVFLLLTLRVVKQNSRMAGIN</sequence>
<name>A0A0S7BPZ1_9BACT</name>
<reference evidence="8" key="1">
    <citation type="journal article" date="2015" name="Genome Announc.">
        <title>Draft Genome Sequence of Bacteroidales Strain TBC1, a Novel Isolate from a Methanogenic Wastewater Treatment System.</title>
        <authorList>
            <person name="Tourlousse D.M."/>
            <person name="Matsuura N."/>
            <person name="Sun L."/>
            <person name="Toyonaga M."/>
            <person name="Kuroda K."/>
            <person name="Ohashi A."/>
            <person name="Cruz R."/>
            <person name="Yamaguchi T."/>
            <person name="Sekiguchi Y."/>
        </authorList>
    </citation>
    <scope>NUCLEOTIDE SEQUENCE [LARGE SCALE GENOMIC DNA]</scope>
    <source>
        <strain evidence="8">TBC1</strain>
    </source>
</reference>
<feature type="transmembrane region" description="Helical" evidence="6">
    <location>
        <begin position="222"/>
        <end position="243"/>
    </location>
</feature>
<feature type="transmembrane region" description="Helical" evidence="6">
    <location>
        <begin position="441"/>
        <end position="463"/>
    </location>
</feature>
<dbReference type="EMBL" id="DF968182">
    <property type="protein sequence ID" value="GAP42237.1"/>
    <property type="molecule type" value="Genomic_DNA"/>
</dbReference>
<keyword evidence="5 6" id="KW-0472">Membrane</keyword>
<dbReference type="InterPro" id="IPR050495">
    <property type="entry name" value="ATG22/LtaA_families"/>
</dbReference>
<evidence type="ECO:0000313" key="8">
    <source>
        <dbReference type="EMBL" id="GAP42237.1"/>
    </source>
</evidence>
<keyword evidence="4 6" id="KW-1133">Transmembrane helix</keyword>
<keyword evidence="2" id="KW-0813">Transport</keyword>
<dbReference type="AlphaFoldDB" id="A0A0S7BPZ1"/>
<keyword evidence="3 6" id="KW-0812">Transmembrane</keyword>
<evidence type="ECO:0000256" key="5">
    <source>
        <dbReference type="ARBA" id="ARBA00023136"/>
    </source>
</evidence>
<dbReference type="STRING" id="1678841.TBC1_11366"/>
<feature type="transmembrane region" description="Helical" evidence="6">
    <location>
        <begin position="180"/>
        <end position="202"/>
    </location>
</feature>
<feature type="transmembrane region" description="Helical" evidence="6">
    <location>
        <begin position="402"/>
        <end position="420"/>
    </location>
</feature>
<feature type="transmembrane region" description="Helical" evidence="6">
    <location>
        <begin position="469"/>
        <end position="489"/>
    </location>
</feature>
<dbReference type="InterPro" id="IPR036259">
    <property type="entry name" value="MFS_trans_sf"/>
</dbReference>
<dbReference type="SUPFAM" id="SSF103473">
    <property type="entry name" value="MFS general substrate transporter"/>
    <property type="match status" value="1"/>
</dbReference>
<dbReference type="PANTHER" id="PTHR23519">
    <property type="entry name" value="AUTOPHAGY-RELATED PROTEIN 22"/>
    <property type="match status" value="1"/>
</dbReference>
<feature type="transmembrane region" description="Helical" evidence="6">
    <location>
        <begin position="154"/>
        <end position="174"/>
    </location>
</feature>
<evidence type="ECO:0000256" key="2">
    <source>
        <dbReference type="ARBA" id="ARBA00022448"/>
    </source>
</evidence>
<comment type="subcellular location">
    <subcellularLocation>
        <location evidence="1">Endomembrane system</location>
        <topology evidence="1">Multi-pass membrane protein</topology>
    </subcellularLocation>
</comment>